<name>S0P0M2_9ENTE</name>
<dbReference type="eggNOG" id="ENOG5034087">
    <property type="taxonomic scope" value="Bacteria"/>
</dbReference>
<evidence type="ECO:0000313" key="3">
    <source>
        <dbReference type="EMBL" id="EOT87342.1"/>
    </source>
</evidence>
<evidence type="ECO:0000256" key="1">
    <source>
        <dbReference type="SAM" id="Phobius"/>
    </source>
</evidence>
<feature type="transmembrane region" description="Helical" evidence="1">
    <location>
        <begin position="6"/>
        <end position="24"/>
    </location>
</feature>
<protein>
    <recommendedName>
        <fullName evidence="2">DUF3899 domain-containing protein</fullName>
    </recommendedName>
</protein>
<gene>
    <name evidence="3" type="ORF">I573_00398</name>
</gene>
<comment type="caution">
    <text evidence="3">The sequence shown here is derived from an EMBL/GenBank/DDBJ whole genome shotgun (WGS) entry which is preliminary data.</text>
</comment>
<dbReference type="STRING" id="1140003.OMY_00403"/>
<organism evidence="3 4">
    <name type="scientific">Enterococcus sulfureus ATCC 49903</name>
    <dbReference type="NCBI Taxonomy" id="1140003"/>
    <lineage>
        <taxon>Bacteria</taxon>
        <taxon>Bacillati</taxon>
        <taxon>Bacillota</taxon>
        <taxon>Bacilli</taxon>
        <taxon>Lactobacillales</taxon>
        <taxon>Enterococcaceae</taxon>
        <taxon>Enterococcus</taxon>
    </lineage>
</organism>
<dbReference type="OrthoDB" id="2157555at2"/>
<accession>S0P0M2</accession>
<feature type="domain" description="DUF3899" evidence="2">
    <location>
        <begin position="35"/>
        <end position="105"/>
    </location>
</feature>
<dbReference type="EMBL" id="ASWO01000001">
    <property type="protein sequence ID" value="EOT87342.1"/>
    <property type="molecule type" value="Genomic_DNA"/>
</dbReference>
<dbReference type="PATRIC" id="fig|1140003.3.peg.398"/>
<feature type="transmembrane region" description="Helical" evidence="1">
    <location>
        <begin position="88"/>
        <end position="108"/>
    </location>
</feature>
<reference evidence="3 4" key="1">
    <citation type="submission" date="2013-03" db="EMBL/GenBank/DDBJ databases">
        <title>The Genome Sequence of Enterococcus sulfureus ATCC_49903 (PacBio/Illumina hybrid assembly).</title>
        <authorList>
            <consortium name="The Broad Institute Genomics Platform"/>
            <consortium name="The Broad Institute Genome Sequencing Center for Infectious Disease"/>
            <person name="Earl A."/>
            <person name="Russ C."/>
            <person name="Gilmore M."/>
            <person name="Surin D."/>
            <person name="Walker B."/>
            <person name="Young S."/>
            <person name="Zeng Q."/>
            <person name="Gargeya S."/>
            <person name="Fitzgerald M."/>
            <person name="Haas B."/>
            <person name="Abouelleil A."/>
            <person name="Allen A.W."/>
            <person name="Alvarado L."/>
            <person name="Arachchi H.M."/>
            <person name="Berlin A.M."/>
            <person name="Chapman S.B."/>
            <person name="Gainer-Dewar J."/>
            <person name="Goldberg J."/>
            <person name="Griggs A."/>
            <person name="Gujja S."/>
            <person name="Hansen M."/>
            <person name="Howarth C."/>
            <person name="Imamovic A."/>
            <person name="Ireland A."/>
            <person name="Larimer J."/>
            <person name="McCowan C."/>
            <person name="Murphy C."/>
            <person name="Pearson M."/>
            <person name="Poon T.W."/>
            <person name="Priest M."/>
            <person name="Roberts A."/>
            <person name="Saif S."/>
            <person name="Shea T."/>
            <person name="Sisk P."/>
            <person name="Sykes S."/>
            <person name="Wortman J."/>
            <person name="Nusbaum C."/>
            <person name="Birren B."/>
        </authorList>
    </citation>
    <scope>NUCLEOTIDE SEQUENCE [LARGE SCALE GENOMIC DNA]</scope>
    <source>
        <strain evidence="3 4">ATCC 49903</strain>
    </source>
</reference>
<dbReference type="AlphaFoldDB" id="S0P0M2"/>
<proteinExistence type="predicted"/>
<evidence type="ECO:0000313" key="4">
    <source>
        <dbReference type="Proteomes" id="UP000015961"/>
    </source>
</evidence>
<dbReference type="Pfam" id="PF13038">
    <property type="entry name" value="DUF3899"/>
    <property type="match status" value="1"/>
</dbReference>
<feature type="transmembrane region" description="Helical" evidence="1">
    <location>
        <begin position="36"/>
        <end position="55"/>
    </location>
</feature>
<keyword evidence="1" id="KW-0812">Transmembrane</keyword>
<keyword evidence="4" id="KW-1185">Reference proteome</keyword>
<keyword evidence="1" id="KW-1133">Transmembrane helix</keyword>
<dbReference type="Proteomes" id="UP000015961">
    <property type="component" value="Unassembled WGS sequence"/>
</dbReference>
<dbReference type="RefSeq" id="WP_016184894.1">
    <property type="nucleotide sequence ID" value="NZ_ASWO01000001.1"/>
</dbReference>
<dbReference type="InterPro" id="IPR025007">
    <property type="entry name" value="DUF3899"/>
</dbReference>
<evidence type="ECO:0000259" key="2">
    <source>
        <dbReference type="Pfam" id="PF13038"/>
    </source>
</evidence>
<sequence>MHLRKSTWVISLSCLLVSIIWLVFKHQLTFTSLSDVLFLFTLFFLIIGSLLWVFASGSFDFFQYSMKKAFKKADDEYLKLSAIGKSSYRFWLEPAVILLCLSLIFLACSTL</sequence>
<keyword evidence="1" id="KW-0472">Membrane</keyword>